<evidence type="ECO:0000256" key="5">
    <source>
        <dbReference type="ARBA" id="ARBA00023136"/>
    </source>
</evidence>
<proteinExistence type="inferred from homology"/>
<protein>
    <recommendedName>
        <fullName evidence="6">SRP54-type proteins GTP-binding domain-containing protein</fullName>
    </recommendedName>
</protein>
<dbReference type="SUPFAM" id="SSF52540">
    <property type="entry name" value="P-loop containing nucleoside triphosphate hydrolases"/>
    <property type="match status" value="1"/>
</dbReference>
<name>A0A382JBN0_9ZZZZ</name>
<dbReference type="Gene3D" id="1.20.120.1380">
    <property type="entry name" value="Flagellar FlhF biosynthesis protein, N domain"/>
    <property type="match status" value="1"/>
</dbReference>
<feature type="non-terminal residue" evidence="7">
    <location>
        <position position="1"/>
    </location>
</feature>
<evidence type="ECO:0000256" key="1">
    <source>
        <dbReference type="ARBA" id="ARBA00004170"/>
    </source>
</evidence>
<evidence type="ECO:0000259" key="6">
    <source>
        <dbReference type="SMART" id="SM00962"/>
    </source>
</evidence>
<evidence type="ECO:0000256" key="2">
    <source>
        <dbReference type="ARBA" id="ARBA00008531"/>
    </source>
</evidence>
<keyword evidence="3" id="KW-0547">Nucleotide-binding</keyword>
<dbReference type="PANTHER" id="PTHR43134">
    <property type="entry name" value="SIGNAL RECOGNITION PARTICLE RECEPTOR SUBUNIT ALPHA"/>
    <property type="match status" value="1"/>
</dbReference>
<comment type="subcellular location">
    <subcellularLocation>
        <location evidence="1">Membrane</location>
        <topology evidence="1">Peripheral membrane protein</topology>
    </subcellularLocation>
</comment>
<reference evidence="7" key="1">
    <citation type="submission" date="2018-05" db="EMBL/GenBank/DDBJ databases">
        <authorList>
            <person name="Lanie J.A."/>
            <person name="Ng W.-L."/>
            <person name="Kazmierczak K.M."/>
            <person name="Andrzejewski T.M."/>
            <person name="Davidsen T.M."/>
            <person name="Wayne K.J."/>
            <person name="Tettelin H."/>
            <person name="Glass J.I."/>
            <person name="Rusch D."/>
            <person name="Podicherti R."/>
            <person name="Tsui H.-C.T."/>
            <person name="Winkler M.E."/>
        </authorList>
    </citation>
    <scope>NUCLEOTIDE SEQUENCE</scope>
</reference>
<dbReference type="Gene3D" id="3.40.50.300">
    <property type="entry name" value="P-loop containing nucleotide triphosphate hydrolases"/>
    <property type="match status" value="1"/>
</dbReference>
<organism evidence="7">
    <name type="scientific">marine metagenome</name>
    <dbReference type="NCBI Taxonomy" id="408172"/>
    <lineage>
        <taxon>unclassified sequences</taxon>
        <taxon>metagenomes</taxon>
        <taxon>ecological metagenomes</taxon>
    </lineage>
</organism>
<comment type="similarity">
    <text evidence="2">Belongs to the GTP-binding SRP family.</text>
</comment>
<accession>A0A382JBN0</accession>
<dbReference type="GO" id="GO:0003924">
    <property type="term" value="F:GTPase activity"/>
    <property type="evidence" value="ECO:0007669"/>
    <property type="project" value="InterPro"/>
</dbReference>
<dbReference type="InterPro" id="IPR000897">
    <property type="entry name" value="SRP54_GTPase_dom"/>
</dbReference>
<keyword evidence="4" id="KW-0342">GTP-binding</keyword>
<keyword evidence="5" id="KW-0472">Membrane</keyword>
<dbReference type="GO" id="GO:0005886">
    <property type="term" value="C:plasma membrane"/>
    <property type="evidence" value="ECO:0007669"/>
    <property type="project" value="TreeGrafter"/>
</dbReference>
<dbReference type="Pfam" id="PF00448">
    <property type="entry name" value="SRP54"/>
    <property type="match status" value="1"/>
</dbReference>
<evidence type="ECO:0000256" key="4">
    <source>
        <dbReference type="ARBA" id="ARBA00023134"/>
    </source>
</evidence>
<dbReference type="GO" id="GO:0006614">
    <property type="term" value="P:SRP-dependent cotranslational protein targeting to membrane"/>
    <property type="evidence" value="ECO:0007669"/>
    <property type="project" value="InterPro"/>
</dbReference>
<dbReference type="GO" id="GO:0005047">
    <property type="term" value="F:signal recognition particle binding"/>
    <property type="evidence" value="ECO:0007669"/>
    <property type="project" value="TreeGrafter"/>
</dbReference>
<evidence type="ECO:0000256" key="3">
    <source>
        <dbReference type="ARBA" id="ARBA00022741"/>
    </source>
</evidence>
<dbReference type="InterPro" id="IPR020006">
    <property type="entry name" value="FlhF"/>
</dbReference>
<dbReference type="AlphaFoldDB" id="A0A382JBN0"/>
<dbReference type="InterPro" id="IPR027417">
    <property type="entry name" value="P-loop_NTPase"/>
</dbReference>
<dbReference type="PANTHER" id="PTHR43134:SF3">
    <property type="entry name" value="FLAGELLAR BIOSYNTHESIS PROTEIN FLHF"/>
    <property type="match status" value="1"/>
</dbReference>
<gene>
    <name evidence="7" type="ORF">METZ01_LOCUS261626</name>
</gene>
<dbReference type="GO" id="GO:0044781">
    <property type="term" value="P:bacterial-type flagellum organization"/>
    <property type="evidence" value="ECO:0007669"/>
    <property type="project" value="InterPro"/>
</dbReference>
<dbReference type="GO" id="GO:0005525">
    <property type="term" value="F:GTP binding"/>
    <property type="evidence" value="ECO:0007669"/>
    <property type="project" value="UniProtKB-KW"/>
</dbReference>
<feature type="domain" description="SRP54-type proteins GTP-binding" evidence="6">
    <location>
        <begin position="267"/>
        <end position="346"/>
    </location>
</feature>
<dbReference type="EMBL" id="UINC01072844">
    <property type="protein sequence ID" value="SVC08772.1"/>
    <property type="molecule type" value="Genomic_DNA"/>
</dbReference>
<dbReference type="NCBIfam" id="TIGR03499">
    <property type="entry name" value="FlhF"/>
    <property type="match status" value="1"/>
</dbReference>
<feature type="non-terminal residue" evidence="7">
    <location>
        <position position="348"/>
    </location>
</feature>
<dbReference type="SMART" id="SM00962">
    <property type="entry name" value="SRP54"/>
    <property type="match status" value="1"/>
</dbReference>
<evidence type="ECO:0000313" key="7">
    <source>
        <dbReference type="EMBL" id="SVC08772.1"/>
    </source>
</evidence>
<sequence length="348" mass="39164">GFFLGLGYRNIDFQFESQTRIISRIKLYPKLFDADLLLMDLKRYRVNNIQEALQLIKKDLGPEAVIVSTRQVKEGKGTFGLFGKTVLEVTAALDQEQKTAPAKPPPSQAAAAIAYGKKEHETPPAPVIPFRSSSKDNQSLLLPLQKDVQELKESIDEIKVRTATYGDHVINQLKHELGEMRHMLHIIVSQSVHHDDLHLPENLMILFQQMKFGGLEEKFARRVVLEAQKNISEEDLQNFSYVKIFLARMLMKIIKTTNGIENIEPSQKIVSLIGPTGVGKTTTAAKICSEQILQYKRKVALITVDTLRIAAVEQLRAYAKVINVPLSIVSDKVELDRAISSYADYDVI</sequence>